<evidence type="ECO:0000313" key="1">
    <source>
        <dbReference type="EMBL" id="MEE1884985.1"/>
    </source>
</evidence>
<accession>A0ABU7H173</accession>
<organism evidence="1 2">
    <name type="scientific">Pedobacter flavus</name>
    <dbReference type="NCBI Taxonomy" id="3113906"/>
    <lineage>
        <taxon>Bacteria</taxon>
        <taxon>Pseudomonadati</taxon>
        <taxon>Bacteroidota</taxon>
        <taxon>Sphingobacteriia</taxon>
        <taxon>Sphingobacteriales</taxon>
        <taxon>Sphingobacteriaceae</taxon>
        <taxon>Pedobacter</taxon>
    </lineage>
</organism>
<dbReference type="Proteomes" id="UP001337681">
    <property type="component" value="Unassembled WGS sequence"/>
</dbReference>
<sequence>MIKTSTNNLLIEQEETLDPDPIQDQLFFESIKKPLNRLMRNPSDETIEKILDFSKKSD</sequence>
<dbReference type="RefSeq" id="WP_330145906.1">
    <property type="nucleotide sequence ID" value="NZ_JAZDQU010000002.1"/>
</dbReference>
<comment type="caution">
    <text evidence="1">The sequence shown here is derived from an EMBL/GenBank/DDBJ whole genome shotgun (WGS) entry which is preliminary data.</text>
</comment>
<protein>
    <submittedName>
        <fullName evidence="1">Uncharacterized protein</fullName>
    </submittedName>
</protein>
<reference evidence="1 2" key="1">
    <citation type="submission" date="2024-01" db="EMBL/GenBank/DDBJ databases">
        <title>Pedobacter sp. nov., isolated from oil-contaminated soil.</title>
        <authorList>
            <person name="Le N.T.T."/>
        </authorList>
    </citation>
    <scope>NUCLEOTIDE SEQUENCE [LARGE SCALE GENOMIC DNA]</scope>
    <source>
        <strain evidence="1 2">VNH31</strain>
    </source>
</reference>
<dbReference type="EMBL" id="JAZDQU010000002">
    <property type="protein sequence ID" value="MEE1884985.1"/>
    <property type="molecule type" value="Genomic_DNA"/>
</dbReference>
<name>A0ABU7H173_9SPHI</name>
<proteinExistence type="predicted"/>
<keyword evidence="2" id="KW-1185">Reference proteome</keyword>
<gene>
    <name evidence="1" type="ORF">VRU49_06065</name>
</gene>
<evidence type="ECO:0000313" key="2">
    <source>
        <dbReference type="Proteomes" id="UP001337681"/>
    </source>
</evidence>